<dbReference type="PANTHER" id="PTHR45986:SF1">
    <property type="entry name" value="ZINC FINGER MATRIN-TYPE PROTEIN 2"/>
    <property type="match status" value="1"/>
</dbReference>
<feature type="compositionally biased region" description="Gly residues" evidence="5">
    <location>
        <begin position="1"/>
        <end position="13"/>
    </location>
</feature>
<dbReference type="InterPro" id="IPR003604">
    <property type="entry name" value="Matrin/U1-like-C_Znf_C2H2"/>
</dbReference>
<accession>A0A2T2N6U9</accession>
<dbReference type="Gene3D" id="3.30.160.60">
    <property type="entry name" value="Classic Zinc Finger"/>
    <property type="match status" value="1"/>
</dbReference>
<keyword evidence="8" id="KW-1185">Reference proteome</keyword>
<keyword evidence="1" id="KW-0479">Metal-binding</keyword>
<dbReference type="GO" id="GO:0003676">
    <property type="term" value="F:nucleic acid binding"/>
    <property type="evidence" value="ECO:0007669"/>
    <property type="project" value="InterPro"/>
</dbReference>
<keyword evidence="2" id="KW-0863">Zinc-finger</keyword>
<evidence type="ECO:0000256" key="2">
    <source>
        <dbReference type="ARBA" id="ARBA00022771"/>
    </source>
</evidence>
<feature type="region of interest" description="Disordered" evidence="5">
    <location>
        <begin position="174"/>
        <end position="202"/>
    </location>
</feature>
<gene>
    <name evidence="7" type="ORF">BS50DRAFT_161434</name>
</gene>
<dbReference type="Proteomes" id="UP000240883">
    <property type="component" value="Unassembled WGS sequence"/>
</dbReference>
<sequence length="227" mass="26193">MSGRAGAYGGQATGGDTARRTWDKEEYARRAKEHDKEQRQEGKERYEAKLAGKKYHKRASTPPDQKDLEARASRLDVTSNLGKTTIVGGNAVGRRGRFAGAYYCEHCDLNFRDNIQYVEHLNSPQHLARAGQTMDVRRASASEVRERLRWLRRKREEAMSDKVLDLDHRLDMRRDEEEKERERKRQLRNEKRRAKRANGAADTFVKVEEDDGVISGNLAREFAMNQS</sequence>
<feature type="domain" description="C2H2-type" evidence="6">
    <location>
        <begin position="104"/>
        <end position="126"/>
    </location>
</feature>
<dbReference type="PROSITE" id="PS00028">
    <property type="entry name" value="ZINC_FINGER_C2H2_1"/>
    <property type="match status" value="1"/>
</dbReference>
<evidence type="ECO:0000256" key="3">
    <source>
        <dbReference type="ARBA" id="ARBA00022833"/>
    </source>
</evidence>
<feature type="region of interest" description="Disordered" evidence="5">
    <location>
        <begin position="1"/>
        <end position="69"/>
    </location>
</feature>
<proteinExistence type="predicted"/>
<dbReference type="Pfam" id="PF12171">
    <property type="entry name" value="zf-C2H2_jaz"/>
    <property type="match status" value="1"/>
</dbReference>
<protein>
    <recommendedName>
        <fullName evidence="6">C2H2-type domain-containing protein</fullName>
    </recommendedName>
</protein>
<evidence type="ECO:0000256" key="5">
    <source>
        <dbReference type="SAM" id="MobiDB-lite"/>
    </source>
</evidence>
<dbReference type="EMBL" id="KZ678146">
    <property type="protein sequence ID" value="PSN60966.1"/>
    <property type="molecule type" value="Genomic_DNA"/>
</dbReference>
<dbReference type="GO" id="GO:0046540">
    <property type="term" value="C:U4/U6 x U5 tri-snRNP complex"/>
    <property type="evidence" value="ECO:0007669"/>
    <property type="project" value="TreeGrafter"/>
</dbReference>
<dbReference type="OrthoDB" id="30343at2759"/>
<dbReference type="SUPFAM" id="SSF57667">
    <property type="entry name" value="beta-beta-alpha zinc fingers"/>
    <property type="match status" value="1"/>
</dbReference>
<keyword evidence="4" id="KW-0539">Nucleus</keyword>
<feature type="compositionally biased region" description="Basic and acidic residues" evidence="5">
    <location>
        <begin position="17"/>
        <end position="50"/>
    </location>
</feature>
<evidence type="ECO:0000256" key="1">
    <source>
        <dbReference type="ARBA" id="ARBA00022723"/>
    </source>
</evidence>
<dbReference type="STRING" id="1448308.A0A2T2N6U9"/>
<dbReference type="InterPro" id="IPR022755">
    <property type="entry name" value="Znf_C2H2_jaz"/>
</dbReference>
<dbReference type="InterPro" id="IPR040107">
    <property type="entry name" value="Snu23"/>
</dbReference>
<evidence type="ECO:0000313" key="8">
    <source>
        <dbReference type="Proteomes" id="UP000240883"/>
    </source>
</evidence>
<evidence type="ECO:0000259" key="6">
    <source>
        <dbReference type="PROSITE" id="PS00028"/>
    </source>
</evidence>
<dbReference type="PANTHER" id="PTHR45986">
    <property type="entry name" value="ZINC FINGER MATRIN-TYPE PROTEIN 2"/>
    <property type="match status" value="1"/>
</dbReference>
<dbReference type="GO" id="GO:0005681">
    <property type="term" value="C:spliceosomal complex"/>
    <property type="evidence" value="ECO:0007669"/>
    <property type="project" value="InterPro"/>
</dbReference>
<dbReference type="GO" id="GO:0000398">
    <property type="term" value="P:mRNA splicing, via spliceosome"/>
    <property type="evidence" value="ECO:0007669"/>
    <property type="project" value="InterPro"/>
</dbReference>
<feature type="compositionally biased region" description="Basic and acidic residues" evidence="5">
    <location>
        <begin position="174"/>
        <end position="189"/>
    </location>
</feature>
<organism evidence="7 8">
    <name type="scientific">Corynespora cassiicola Philippines</name>
    <dbReference type="NCBI Taxonomy" id="1448308"/>
    <lineage>
        <taxon>Eukaryota</taxon>
        <taxon>Fungi</taxon>
        <taxon>Dikarya</taxon>
        <taxon>Ascomycota</taxon>
        <taxon>Pezizomycotina</taxon>
        <taxon>Dothideomycetes</taxon>
        <taxon>Pleosporomycetidae</taxon>
        <taxon>Pleosporales</taxon>
        <taxon>Corynesporascaceae</taxon>
        <taxon>Corynespora</taxon>
    </lineage>
</organism>
<reference evidence="7 8" key="1">
    <citation type="journal article" date="2018" name="Front. Microbiol.">
        <title>Genome-Wide Analysis of Corynespora cassiicola Leaf Fall Disease Putative Effectors.</title>
        <authorList>
            <person name="Lopez D."/>
            <person name="Ribeiro S."/>
            <person name="Label P."/>
            <person name="Fumanal B."/>
            <person name="Venisse J.S."/>
            <person name="Kohler A."/>
            <person name="de Oliveira R.R."/>
            <person name="Labutti K."/>
            <person name="Lipzen A."/>
            <person name="Lail K."/>
            <person name="Bauer D."/>
            <person name="Ohm R.A."/>
            <person name="Barry K.W."/>
            <person name="Spatafora J."/>
            <person name="Grigoriev I.V."/>
            <person name="Martin F.M."/>
            <person name="Pujade-Renaud V."/>
        </authorList>
    </citation>
    <scope>NUCLEOTIDE SEQUENCE [LARGE SCALE GENOMIC DNA]</scope>
    <source>
        <strain evidence="7 8">Philippines</strain>
    </source>
</reference>
<dbReference type="InterPro" id="IPR036236">
    <property type="entry name" value="Znf_C2H2_sf"/>
</dbReference>
<keyword evidence="3" id="KW-0862">Zinc</keyword>
<dbReference type="SMART" id="SM00451">
    <property type="entry name" value="ZnF_U1"/>
    <property type="match status" value="1"/>
</dbReference>
<evidence type="ECO:0000256" key="4">
    <source>
        <dbReference type="ARBA" id="ARBA00023242"/>
    </source>
</evidence>
<name>A0A2T2N6U9_CORCC</name>
<evidence type="ECO:0000313" key="7">
    <source>
        <dbReference type="EMBL" id="PSN60966.1"/>
    </source>
</evidence>
<dbReference type="GO" id="GO:0008270">
    <property type="term" value="F:zinc ion binding"/>
    <property type="evidence" value="ECO:0007669"/>
    <property type="project" value="UniProtKB-KW"/>
</dbReference>
<dbReference type="AlphaFoldDB" id="A0A2T2N6U9"/>
<dbReference type="InterPro" id="IPR013087">
    <property type="entry name" value="Znf_C2H2_type"/>
</dbReference>